<gene>
    <name evidence="6" type="ORF">DL1_03080</name>
</gene>
<dbReference type="InterPro" id="IPR036388">
    <property type="entry name" value="WH-like_DNA-bd_sf"/>
</dbReference>
<dbReference type="InterPro" id="IPR036390">
    <property type="entry name" value="WH_DNA-bd_sf"/>
</dbReference>
<evidence type="ECO:0000256" key="1">
    <source>
        <dbReference type="ARBA" id="ARBA00009437"/>
    </source>
</evidence>
<dbReference type="eggNOG" id="COG0583">
    <property type="taxonomic scope" value="Bacteria"/>
</dbReference>
<comment type="similarity">
    <text evidence="1">Belongs to the LysR transcriptional regulatory family.</text>
</comment>
<dbReference type="InterPro" id="IPR058163">
    <property type="entry name" value="LysR-type_TF_proteobact-type"/>
</dbReference>
<dbReference type="Gene3D" id="3.40.190.290">
    <property type="match status" value="1"/>
</dbReference>
<reference evidence="6 7" key="1">
    <citation type="submission" date="2014-03" db="EMBL/GenBank/DDBJ databases">
        <title>The draft genome sequence of Thioclava dalianensis DLFJ1-1.</title>
        <authorList>
            <person name="Lai Q."/>
            <person name="Shao Z."/>
        </authorList>
    </citation>
    <scope>NUCLEOTIDE SEQUENCE [LARGE SCALE GENOMIC DNA]</scope>
    <source>
        <strain evidence="6 7">DLFJ1-1</strain>
    </source>
</reference>
<keyword evidence="3" id="KW-0238">DNA-binding</keyword>
<name>A0A074THG9_9RHOB</name>
<keyword evidence="4" id="KW-0804">Transcription</keyword>
<dbReference type="InterPro" id="IPR005119">
    <property type="entry name" value="LysR_subst-bd"/>
</dbReference>
<dbReference type="PANTHER" id="PTHR30537:SF3">
    <property type="entry name" value="TRANSCRIPTIONAL REGULATORY PROTEIN"/>
    <property type="match status" value="1"/>
</dbReference>
<dbReference type="PROSITE" id="PS50931">
    <property type="entry name" value="HTH_LYSR"/>
    <property type="match status" value="1"/>
</dbReference>
<evidence type="ECO:0000256" key="4">
    <source>
        <dbReference type="ARBA" id="ARBA00023163"/>
    </source>
</evidence>
<dbReference type="PANTHER" id="PTHR30537">
    <property type="entry name" value="HTH-TYPE TRANSCRIPTIONAL REGULATOR"/>
    <property type="match status" value="1"/>
</dbReference>
<evidence type="ECO:0000313" key="6">
    <source>
        <dbReference type="EMBL" id="KEP69600.1"/>
    </source>
</evidence>
<dbReference type="EMBL" id="JHEH01000012">
    <property type="protein sequence ID" value="KEP69600.1"/>
    <property type="molecule type" value="Genomic_DNA"/>
</dbReference>
<dbReference type="GO" id="GO:0043565">
    <property type="term" value="F:sequence-specific DNA binding"/>
    <property type="evidence" value="ECO:0007669"/>
    <property type="project" value="TreeGrafter"/>
</dbReference>
<dbReference type="RefSeq" id="WP_038066084.1">
    <property type="nucleotide sequence ID" value="NZ_FOVB01000002.1"/>
</dbReference>
<keyword evidence="7" id="KW-1185">Reference proteome</keyword>
<dbReference type="InterPro" id="IPR000847">
    <property type="entry name" value="LysR_HTH_N"/>
</dbReference>
<proteinExistence type="inferred from homology"/>
<dbReference type="GO" id="GO:0006351">
    <property type="term" value="P:DNA-templated transcription"/>
    <property type="evidence" value="ECO:0007669"/>
    <property type="project" value="TreeGrafter"/>
</dbReference>
<evidence type="ECO:0000256" key="3">
    <source>
        <dbReference type="ARBA" id="ARBA00023125"/>
    </source>
</evidence>
<comment type="caution">
    <text evidence="6">The sequence shown here is derived from an EMBL/GenBank/DDBJ whole genome shotgun (WGS) entry which is preliminary data.</text>
</comment>
<evidence type="ECO:0000259" key="5">
    <source>
        <dbReference type="PROSITE" id="PS50931"/>
    </source>
</evidence>
<evidence type="ECO:0000313" key="7">
    <source>
        <dbReference type="Proteomes" id="UP000027725"/>
    </source>
</evidence>
<dbReference type="Gene3D" id="1.10.10.10">
    <property type="entry name" value="Winged helix-like DNA-binding domain superfamily/Winged helix DNA-binding domain"/>
    <property type="match status" value="1"/>
</dbReference>
<dbReference type="Proteomes" id="UP000027725">
    <property type="component" value="Unassembled WGS sequence"/>
</dbReference>
<protein>
    <submittedName>
        <fullName evidence="6">LysR family transcriptional regulator</fullName>
    </submittedName>
</protein>
<accession>A0A074THG9</accession>
<dbReference type="GO" id="GO:0003700">
    <property type="term" value="F:DNA-binding transcription factor activity"/>
    <property type="evidence" value="ECO:0007669"/>
    <property type="project" value="InterPro"/>
</dbReference>
<dbReference type="Pfam" id="PF03466">
    <property type="entry name" value="LysR_substrate"/>
    <property type="match status" value="1"/>
</dbReference>
<dbReference type="AlphaFoldDB" id="A0A074THG9"/>
<organism evidence="6 7">
    <name type="scientific">Thioclava dalianensis</name>
    <dbReference type="NCBI Taxonomy" id="1185766"/>
    <lineage>
        <taxon>Bacteria</taxon>
        <taxon>Pseudomonadati</taxon>
        <taxon>Pseudomonadota</taxon>
        <taxon>Alphaproteobacteria</taxon>
        <taxon>Rhodobacterales</taxon>
        <taxon>Paracoccaceae</taxon>
        <taxon>Thioclava</taxon>
    </lineage>
</organism>
<sequence>MIFDWNDLRYFLSVARAGRLTAAARTIGSDHATVSRRITALEGRLSAQLFERSPRGYALTDAGERLLRHAEQIESVAARVHDDIAGERYALSGSVRIGTPDGFGAFFLAPRLGDFATAHPELEVQLVATPQVFSLSKREADIVITLSRPEKGRLISRKLTDYTLHLYGAPSYLKTHPLTDKSQLREHLMIGYIPELIFTPELDYLSLVVGDLVPQFSSSNLFGQLRAIQAGKGIGILPDFMARGAPELVPLLPDEIEITRSYWLQTHQDLRESARVRTAMRFIAEQVSEAKAEFLPEKLGQPTA</sequence>
<keyword evidence="2" id="KW-0805">Transcription regulation</keyword>
<dbReference type="SUPFAM" id="SSF53850">
    <property type="entry name" value="Periplasmic binding protein-like II"/>
    <property type="match status" value="1"/>
</dbReference>
<dbReference type="STRING" id="1185766.SAMN05216224_102679"/>
<dbReference type="FunFam" id="1.10.10.10:FF:000001">
    <property type="entry name" value="LysR family transcriptional regulator"/>
    <property type="match status" value="1"/>
</dbReference>
<dbReference type="SUPFAM" id="SSF46785">
    <property type="entry name" value="Winged helix' DNA-binding domain"/>
    <property type="match status" value="1"/>
</dbReference>
<feature type="domain" description="HTH lysR-type" evidence="5">
    <location>
        <begin position="3"/>
        <end position="60"/>
    </location>
</feature>
<evidence type="ECO:0000256" key="2">
    <source>
        <dbReference type="ARBA" id="ARBA00023015"/>
    </source>
</evidence>
<dbReference type="Pfam" id="PF00126">
    <property type="entry name" value="HTH_1"/>
    <property type="match status" value="1"/>
</dbReference>